<dbReference type="InterPro" id="IPR011608">
    <property type="entry name" value="PRD"/>
</dbReference>
<protein>
    <submittedName>
        <fullName evidence="3">PRD domain-containing protein</fullName>
    </submittedName>
</protein>
<dbReference type="InterPro" id="IPR036634">
    <property type="entry name" value="PRD_sf"/>
</dbReference>
<feature type="domain" description="PRD" evidence="2">
    <location>
        <begin position="72"/>
        <end position="177"/>
    </location>
</feature>
<reference evidence="3 4" key="1">
    <citation type="submission" date="2020-03" db="EMBL/GenBank/DDBJ databases">
        <title>Propioniciclava sp. nov., isolated from Hydrophilus acuminatus.</title>
        <authorList>
            <person name="Hyun D.-W."/>
            <person name="Bae J.-W."/>
        </authorList>
    </citation>
    <scope>NUCLEOTIDE SEQUENCE [LARGE SCALE GENOMIC DNA]</scope>
    <source>
        <strain evidence="3 4">HDW11</strain>
    </source>
</reference>
<dbReference type="SUPFAM" id="SSF50151">
    <property type="entry name" value="SacY-like RNA-binding domain"/>
    <property type="match status" value="1"/>
</dbReference>
<evidence type="ECO:0000259" key="2">
    <source>
        <dbReference type="PROSITE" id="PS51372"/>
    </source>
</evidence>
<dbReference type="KEGG" id="prv:G7070_03645"/>
<dbReference type="PROSITE" id="PS51372">
    <property type="entry name" value="PRD_2"/>
    <property type="match status" value="2"/>
</dbReference>
<feature type="domain" description="PRD" evidence="2">
    <location>
        <begin position="178"/>
        <end position="288"/>
    </location>
</feature>
<dbReference type="SUPFAM" id="SSF63520">
    <property type="entry name" value="PTS-regulatory domain, PRD"/>
    <property type="match status" value="2"/>
</dbReference>
<organism evidence="3 4">
    <name type="scientific">Propioniciclava coleopterorum</name>
    <dbReference type="NCBI Taxonomy" id="2714937"/>
    <lineage>
        <taxon>Bacteria</taxon>
        <taxon>Bacillati</taxon>
        <taxon>Actinomycetota</taxon>
        <taxon>Actinomycetes</taxon>
        <taxon>Propionibacteriales</taxon>
        <taxon>Propionibacteriaceae</taxon>
        <taxon>Propioniciclava</taxon>
    </lineage>
</organism>
<proteinExistence type="predicted"/>
<dbReference type="GO" id="GO:0006355">
    <property type="term" value="P:regulation of DNA-templated transcription"/>
    <property type="evidence" value="ECO:0007669"/>
    <property type="project" value="InterPro"/>
</dbReference>
<keyword evidence="4" id="KW-1185">Reference proteome</keyword>
<dbReference type="InterPro" id="IPR050661">
    <property type="entry name" value="BglG_antiterminators"/>
</dbReference>
<sequence length="289" mass="31481">MEPMASGPVTVKKVYNNNVVLGTEGDGTEVVLLGKGLGFGRKPGESLDAVGGQRFVSDATYRATQLAEMLAGATWEQARVAQRIVDLAHERLGTTVSQAILLPVLDHLTFAVRRADEGVEIEFPLKWEVAQLYPDESALGRRALAIANHALGVRLQSDEWVAFALHFINQRWARGDLSSTLALTDVISTAFNELEQRWGKPIDRASMGAARFVTHLRYLMVRVAEDRQLTDAPMDIMGAIRTAQPNAADAAVRLGDVVGLRLGRTLTSDEVAYLALHAGRLYNDVHAVG</sequence>
<evidence type="ECO:0000256" key="1">
    <source>
        <dbReference type="ARBA" id="ARBA00022737"/>
    </source>
</evidence>
<dbReference type="AlphaFoldDB" id="A0A6G7Y424"/>
<dbReference type="EMBL" id="CP049865">
    <property type="protein sequence ID" value="QIK71533.1"/>
    <property type="molecule type" value="Genomic_DNA"/>
</dbReference>
<dbReference type="SMART" id="SM01061">
    <property type="entry name" value="CAT_RBD"/>
    <property type="match status" value="1"/>
</dbReference>
<accession>A0A6G7Y424</accession>
<dbReference type="Gene3D" id="1.10.1790.10">
    <property type="entry name" value="PRD domain"/>
    <property type="match status" value="2"/>
</dbReference>
<dbReference type="GO" id="GO:0003723">
    <property type="term" value="F:RNA binding"/>
    <property type="evidence" value="ECO:0007669"/>
    <property type="project" value="InterPro"/>
</dbReference>
<evidence type="ECO:0000313" key="4">
    <source>
        <dbReference type="Proteomes" id="UP000501058"/>
    </source>
</evidence>
<dbReference type="InterPro" id="IPR036650">
    <property type="entry name" value="CAT_RNA-bd_dom_sf"/>
</dbReference>
<dbReference type="Proteomes" id="UP000501058">
    <property type="component" value="Chromosome"/>
</dbReference>
<gene>
    <name evidence="3" type="ORF">G7070_03645</name>
</gene>
<dbReference type="InterPro" id="IPR004341">
    <property type="entry name" value="CAT_RNA-bd_dom"/>
</dbReference>
<dbReference type="PANTHER" id="PTHR30185:SF15">
    <property type="entry name" value="CRYPTIC BETA-GLUCOSIDE BGL OPERON ANTITERMINATOR"/>
    <property type="match status" value="1"/>
</dbReference>
<keyword evidence="1" id="KW-0677">Repeat</keyword>
<dbReference type="Pfam" id="PF00874">
    <property type="entry name" value="PRD"/>
    <property type="match status" value="2"/>
</dbReference>
<evidence type="ECO:0000313" key="3">
    <source>
        <dbReference type="EMBL" id="QIK71533.1"/>
    </source>
</evidence>
<dbReference type="Gene3D" id="2.30.24.10">
    <property type="entry name" value="CAT RNA-binding domain"/>
    <property type="match status" value="1"/>
</dbReference>
<dbReference type="Pfam" id="PF03123">
    <property type="entry name" value="CAT_RBD"/>
    <property type="match status" value="1"/>
</dbReference>
<name>A0A6G7Y424_9ACTN</name>
<dbReference type="PANTHER" id="PTHR30185">
    <property type="entry name" value="CRYPTIC BETA-GLUCOSIDE BGL OPERON ANTITERMINATOR"/>
    <property type="match status" value="1"/>
</dbReference>